<name>A0ABD2YST1_9GENT</name>
<comment type="caution">
    <text evidence="1">The sequence shown here is derived from an EMBL/GenBank/DDBJ whole genome shotgun (WGS) entry which is preliminary data.</text>
</comment>
<reference evidence="1 2" key="1">
    <citation type="submission" date="2024-11" db="EMBL/GenBank/DDBJ databases">
        <title>A near-complete genome assembly of Cinchona calisaya.</title>
        <authorList>
            <person name="Lian D.C."/>
            <person name="Zhao X.W."/>
            <person name="Wei L."/>
        </authorList>
    </citation>
    <scope>NUCLEOTIDE SEQUENCE [LARGE SCALE GENOMIC DNA]</scope>
    <source>
        <tissue evidence="1">Nenye</tissue>
    </source>
</reference>
<organism evidence="1 2">
    <name type="scientific">Cinchona calisaya</name>
    <dbReference type="NCBI Taxonomy" id="153742"/>
    <lineage>
        <taxon>Eukaryota</taxon>
        <taxon>Viridiplantae</taxon>
        <taxon>Streptophyta</taxon>
        <taxon>Embryophyta</taxon>
        <taxon>Tracheophyta</taxon>
        <taxon>Spermatophyta</taxon>
        <taxon>Magnoliopsida</taxon>
        <taxon>eudicotyledons</taxon>
        <taxon>Gunneridae</taxon>
        <taxon>Pentapetalae</taxon>
        <taxon>asterids</taxon>
        <taxon>lamiids</taxon>
        <taxon>Gentianales</taxon>
        <taxon>Rubiaceae</taxon>
        <taxon>Cinchonoideae</taxon>
        <taxon>Cinchoneae</taxon>
        <taxon>Cinchona</taxon>
    </lineage>
</organism>
<accession>A0ABD2YST1</accession>
<evidence type="ECO:0000313" key="2">
    <source>
        <dbReference type="Proteomes" id="UP001630127"/>
    </source>
</evidence>
<sequence>MGEEFGVMEKERSYEKRICKKYRKGKWLQERGKVKGLGLWEGAKDELWEKGKGRWKGAIKVEREGRLREGLIKELDLDCMKKRKRDGYKREYGWVCKKKEKRVKLARVESGGKSSKGGE</sequence>
<protein>
    <submittedName>
        <fullName evidence="1">Uncharacterized protein</fullName>
    </submittedName>
</protein>
<gene>
    <name evidence="1" type="ORF">ACH5RR_029255</name>
</gene>
<evidence type="ECO:0000313" key="1">
    <source>
        <dbReference type="EMBL" id="KAL3509854.1"/>
    </source>
</evidence>
<dbReference type="AlphaFoldDB" id="A0ABD2YST1"/>
<dbReference type="Proteomes" id="UP001630127">
    <property type="component" value="Unassembled WGS sequence"/>
</dbReference>
<keyword evidence="2" id="KW-1185">Reference proteome</keyword>
<dbReference type="EMBL" id="JBJUIK010000012">
    <property type="protein sequence ID" value="KAL3509854.1"/>
    <property type="molecule type" value="Genomic_DNA"/>
</dbReference>
<proteinExistence type="predicted"/>